<dbReference type="CDD" id="cd07263">
    <property type="entry name" value="VOC_like"/>
    <property type="match status" value="1"/>
</dbReference>
<sequence length="129" mass="14382">MNIIANSIFVDNQEEALQFYTDILGFKKKIDEPVGEGFRWLTLVSPNQPDGAQLVLEPNGNPIAGDYQQRLFEANIPITMFGVENVQQTYDALTQKGVHFTVEPTTMGSAKMAIFDDTCGNLIQIVEQK</sequence>
<dbReference type="Gene3D" id="3.10.180.10">
    <property type="entry name" value="2,3-Dihydroxybiphenyl 1,2-Dioxygenase, domain 1"/>
    <property type="match status" value="1"/>
</dbReference>
<dbReference type="RefSeq" id="WP_011276883.1">
    <property type="nucleotide sequence ID" value="NC_007168.1"/>
</dbReference>
<dbReference type="InterPro" id="IPR037523">
    <property type="entry name" value="VOC_core"/>
</dbReference>
<organism evidence="2 3">
    <name type="scientific">Staphylococcus haemolyticus (strain JCSC1435)</name>
    <dbReference type="NCBI Taxonomy" id="279808"/>
    <lineage>
        <taxon>Bacteria</taxon>
        <taxon>Bacillati</taxon>
        <taxon>Bacillota</taxon>
        <taxon>Bacilli</taxon>
        <taxon>Bacillales</taxon>
        <taxon>Staphylococcaceae</taxon>
        <taxon>Staphylococcus</taxon>
    </lineage>
</organism>
<gene>
    <name evidence="2" type="ordered locus">SH2644</name>
</gene>
<dbReference type="PANTHER" id="PTHR36437">
    <property type="entry name" value="GLYOXALASE/BLEOMYCIN RESISTANCE PROTEIN/DIOXYGENASE"/>
    <property type="match status" value="1"/>
</dbReference>
<accession>Q4L324</accession>
<protein>
    <recommendedName>
        <fullName evidence="1">VOC domain-containing protein</fullName>
    </recommendedName>
</protein>
<dbReference type="AlphaFoldDB" id="Q4L324"/>
<dbReference type="InterPro" id="IPR029068">
    <property type="entry name" value="Glyas_Bleomycin-R_OHBP_Dase"/>
</dbReference>
<dbReference type="OrthoDB" id="9794917at2"/>
<dbReference type="Pfam" id="PF00903">
    <property type="entry name" value="Glyoxalase"/>
    <property type="match status" value="1"/>
</dbReference>
<dbReference type="HOGENOM" id="CLU_046006_10_0_9"/>
<evidence type="ECO:0000313" key="3">
    <source>
        <dbReference type="Proteomes" id="UP000000543"/>
    </source>
</evidence>
<dbReference type="PROSITE" id="PS51819">
    <property type="entry name" value="VOC"/>
    <property type="match status" value="1"/>
</dbReference>
<proteinExistence type="predicted"/>
<dbReference type="eggNOG" id="COG0346">
    <property type="taxonomic scope" value="Bacteria"/>
</dbReference>
<reference evidence="2 3" key="1">
    <citation type="journal article" date="2005" name="J. Bacteriol.">
        <title>Whole-genome sequencing of Staphylococcus haemolyticus uncovers the extreme plasticity of its genome and the evolution of human-colonizing staphylococcal species.</title>
        <authorList>
            <person name="Takeuchi F."/>
            <person name="Watanabe S."/>
            <person name="Baba T."/>
            <person name="Yuzawa H."/>
            <person name="Ito T."/>
            <person name="Morimoto Y."/>
            <person name="Kuroda M."/>
            <person name="Cui L."/>
            <person name="Takahashi M."/>
            <person name="Ankai A."/>
            <person name="Baba S."/>
            <person name="Fukui S."/>
            <person name="Lee J.C."/>
            <person name="Hiramatsu K."/>
        </authorList>
    </citation>
    <scope>NUCLEOTIDE SEQUENCE [LARGE SCALE GENOMIC DNA]</scope>
    <source>
        <strain evidence="2 3">JCSC1435</strain>
    </source>
</reference>
<dbReference type="Proteomes" id="UP000000543">
    <property type="component" value="Chromosome"/>
</dbReference>
<feature type="domain" description="VOC" evidence="1">
    <location>
        <begin position="1"/>
        <end position="128"/>
    </location>
</feature>
<dbReference type="KEGG" id="sha:SH2644"/>
<dbReference type="InterPro" id="IPR004360">
    <property type="entry name" value="Glyas_Fos-R_dOase_dom"/>
</dbReference>
<evidence type="ECO:0000259" key="1">
    <source>
        <dbReference type="PROSITE" id="PS51819"/>
    </source>
</evidence>
<name>Q4L324_STAHJ</name>
<dbReference type="SUPFAM" id="SSF54593">
    <property type="entry name" value="Glyoxalase/Bleomycin resistance protein/Dihydroxybiphenyl dioxygenase"/>
    <property type="match status" value="1"/>
</dbReference>
<dbReference type="EMBL" id="AP006716">
    <property type="protein sequence ID" value="BAE05953.1"/>
    <property type="molecule type" value="Genomic_DNA"/>
</dbReference>
<evidence type="ECO:0000313" key="2">
    <source>
        <dbReference type="EMBL" id="BAE05953.1"/>
    </source>
</evidence>
<dbReference type="PANTHER" id="PTHR36437:SF2">
    <property type="entry name" value="GLYOXALASE_BLEOMYCIN RESISTANCE PROTEIN_DIOXYGENASE"/>
    <property type="match status" value="1"/>
</dbReference>